<evidence type="ECO:0000313" key="15">
    <source>
        <dbReference type="RefSeq" id="XP_035879071.1"/>
    </source>
</evidence>
<evidence type="ECO:0000256" key="4">
    <source>
        <dbReference type="ARBA" id="ARBA00022475"/>
    </source>
</evidence>
<dbReference type="GO" id="GO:0005886">
    <property type="term" value="C:plasma membrane"/>
    <property type="evidence" value="ECO:0007669"/>
    <property type="project" value="UniProtKB-SubCell"/>
</dbReference>
<feature type="compositionally biased region" description="Basic and acidic residues" evidence="9">
    <location>
        <begin position="17"/>
        <end position="35"/>
    </location>
</feature>
<evidence type="ECO:0000313" key="12">
    <source>
        <dbReference type="Proteomes" id="UP000664940"/>
    </source>
</evidence>
<dbReference type="Proteomes" id="UP000664940">
    <property type="component" value="Unassembled WGS sequence"/>
</dbReference>
<dbReference type="GO" id="GO:0034237">
    <property type="term" value="F:protein kinase A regulatory subunit binding"/>
    <property type="evidence" value="ECO:0007669"/>
    <property type="project" value="InterPro"/>
</dbReference>
<name>A0A7E6DJ89_9CHIR</name>
<dbReference type="RefSeq" id="XP_035879071.1">
    <property type="nucleotide sequence ID" value="XM_036023178.1"/>
</dbReference>
<dbReference type="CTD" id="84281"/>
<evidence type="ECO:0000256" key="5">
    <source>
        <dbReference type="ARBA" id="ARBA00022707"/>
    </source>
</evidence>
<dbReference type="RefSeq" id="XP_035879070.1">
    <property type="nucleotide sequence ID" value="XM_036023177.1"/>
</dbReference>
<gene>
    <name evidence="13 14 15" type="primary">C4H2orf88</name>
    <name evidence="10" type="ORF">HJG60_001824</name>
</gene>
<evidence type="ECO:0000256" key="3">
    <source>
        <dbReference type="ARBA" id="ARBA00016882"/>
    </source>
</evidence>
<evidence type="ECO:0000256" key="6">
    <source>
        <dbReference type="ARBA" id="ARBA00023136"/>
    </source>
</evidence>
<dbReference type="EMBL" id="JABVXQ010000004">
    <property type="protein sequence ID" value="KAF6112956.1"/>
    <property type="molecule type" value="Genomic_DNA"/>
</dbReference>
<dbReference type="PANTHER" id="PTHR36471:SF1">
    <property type="entry name" value="SMALL MEMBRANE A-KINASE ANCHOR PROTEIN"/>
    <property type="match status" value="1"/>
</dbReference>
<dbReference type="OrthoDB" id="8907307at2759"/>
<accession>A0A7E6DJ89</accession>
<keyword evidence="5" id="KW-0519">Myristate</keyword>
<keyword evidence="4" id="KW-1003">Cell membrane</keyword>
<protein>
    <recommendedName>
        <fullName evidence="3">Small membrane A-kinase anchor protein</fullName>
    </recommendedName>
</protein>
<organism evidence="11 13">
    <name type="scientific">Phyllostomus discolor</name>
    <name type="common">pale spear-nosed bat</name>
    <dbReference type="NCBI Taxonomy" id="89673"/>
    <lineage>
        <taxon>Eukaryota</taxon>
        <taxon>Metazoa</taxon>
        <taxon>Chordata</taxon>
        <taxon>Craniata</taxon>
        <taxon>Vertebrata</taxon>
        <taxon>Euteleostomi</taxon>
        <taxon>Mammalia</taxon>
        <taxon>Eutheria</taxon>
        <taxon>Laurasiatheria</taxon>
        <taxon>Chiroptera</taxon>
        <taxon>Yangochiroptera</taxon>
        <taxon>Phyllostomidae</taxon>
        <taxon>Phyllostominae</taxon>
        <taxon>Phyllostomus</taxon>
    </lineage>
</organism>
<keyword evidence="7" id="KW-0564">Palmitate</keyword>
<comment type="similarity">
    <text evidence="2">Belongs to the small membrane AKAP family.</text>
</comment>
<reference evidence="13 14" key="2">
    <citation type="submission" date="2025-04" db="UniProtKB">
        <authorList>
            <consortium name="RefSeq"/>
        </authorList>
    </citation>
    <scope>IDENTIFICATION</scope>
    <source>
        <tissue evidence="13 14">Muscle</tissue>
    </source>
</reference>
<feature type="region of interest" description="Disordered" evidence="9">
    <location>
        <begin position="14"/>
        <end position="51"/>
    </location>
</feature>
<evidence type="ECO:0000313" key="10">
    <source>
        <dbReference type="EMBL" id="KAF6112956.1"/>
    </source>
</evidence>
<evidence type="ECO:0000313" key="13">
    <source>
        <dbReference type="RefSeq" id="XP_035879069.1"/>
    </source>
</evidence>
<sequence length="94" mass="10797">MGCMKSKQIFAFPTTTESDKRHTSAESFMSDERFQPRMPSQTTSKEVKEPTESEVVVFEFAHRLSQEILSDALQQWADSNTKYCDIPFIENEGP</sequence>
<dbReference type="GeneID" id="114493785"/>
<proteinExistence type="inferred from homology"/>
<dbReference type="Pfam" id="PF15127">
    <property type="entry name" value="SmAKAP"/>
    <property type="match status" value="1"/>
</dbReference>
<evidence type="ECO:0000256" key="7">
    <source>
        <dbReference type="ARBA" id="ARBA00023139"/>
    </source>
</evidence>
<evidence type="ECO:0000256" key="8">
    <source>
        <dbReference type="ARBA" id="ARBA00023288"/>
    </source>
</evidence>
<keyword evidence="11" id="KW-1185">Reference proteome</keyword>
<comment type="subcellular location">
    <subcellularLocation>
        <location evidence="1">Cell membrane</location>
    </subcellularLocation>
</comment>
<reference evidence="10 12" key="1">
    <citation type="journal article" date="2020" name="Nature">
        <title>Six reference-quality genomes reveal evolution of bat adaptations.</title>
        <authorList>
            <person name="Jebb D."/>
            <person name="Huang Z."/>
            <person name="Pippel M."/>
            <person name="Hughes G.M."/>
            <person name="Lavrichenko K."/>
            <person name="Devanna P."/>
            <person name="Winkler S."/>
            <person name="Jermiin L.S."/>
            <person name="Skirmuntt E.C."/>
            <person name="Katzourakis A."/>
            <person name="Burkitt-Gray L."/>
            <person name="Ray D.A."/>
            <person name="Sullivan K.A.M."/>
            <person name="Roscito J.G."/>
            <person name="Kirilenko B.M."/>
            <person name="Davalos L.M."/>
            <person name="Corthals A.P."/>
            <person name="Power M.L."/>
            <person name="Jones G."/>
            <person name="Ransome R.D."/>
            <person name="Dechmann D.K.N."/>
            <person name="Locatelli A.G."/>
            <person name="Puechmaille S.J."/>
            <person name="Fedrigo O."/>
            <person name="Jarvis E.D."/>
            <person name="Hiller M."/>
            <person name="Vernes S.C."/>
            <person name="Myers E.W."/>
            <person name="Teeling E.C."/>
        </authorList>
    </citation>
    <scope>NUCLEOTIDE SEQUENCE [LARGE SCALE GENOMIC DNA]</scope>
    <source>
        <strain evidence="10">Bat1K_MPI-CBG_1</strain>
    </source>
</reference>
<keyword evidence="6" id="KW-0472">Membrane</keyword>
<dbReference type="Proteomes" id="UP000504628">
    <property type="component" value="Chromosome 4"/>
</dbReference>
<dbReference type="KEGG" id="pdic:114493785"/>
<evidence type="ECO:0000313" key="14">
    <source>
        <dbReference type="RefSeq" id="XP_035879070.1"/>
    </source>
</evidence>
<evidence type="ECO:0000256" key="2">
    <source>
        <dbReference type="ARBA" id="ARBA00007307"/>
    </source>
</evidence>
<evidence type="ECO:0000256" key="1">
    <source>
        <dbReference type="ARBA" id="ARBA00004236"/>
    </source>
</evidence>
<dbReference type="InterPro" id="IPR027969">
    <property type="entry name" value="Small_membr_AKAP"/>
</dbReference>
<keyword evidence="8" id="KW-0449">Lipoprotein</keyword>
<evidence type="ECO:0000256" key="9">
    <source>
        <dbReference type="SAM" id="MobiDB-lite"/>
    </source>
</evidence>
<dbReference type="RefSeq" id="XP_035879069.1">
    <property type="nucleotide sequence ID" value="XM_036023176.1"/>
</dbReference>
<evidence type="ECO:0000313" key="11">
    <source>
        <dbReference type="Proteomes" id="UP000504628"/>
    </source>
</evidence>
<dbReference type="PANTHER" id="PTHR36471">
    <property type="entry name" value="SMALL MEMBRANE A-KINASE ANCHOR PROTEIN"/>
    <property type="match status" value="1"/>
</dbReference>
<dbReference type="AlphaFoldDB" id="A0A7E6DJ89"/>